<dbReference type="SUPFAM" id="SSF51735">
    <property type="entry name" value="NAD(P)-binding Rossmann-fold domains"/>
    <property type="match status" value="1"/>
</dbReference>
<dbReference type="InterPro" id="IPR016040">
    <property type="entry name" value="NAD(P)-bd_dom"/>
</dbReference>
<dbReference type="InterPro" id="IPR036291">
    <property type="entry name" value="NAD(P)-bd_dom_sf"/>
</dbReference>
<dbReference type="Gene3D" id="3.40.50.720">
    <property type="entry name" value="NAD(P)-binding Rossmann-like Domain"/>
    <property type="match status" value="1"/>
</dbReference>
<evidence type="ECO:0000313" key="3">
    <source>
        <dbReference type="Proteomes" id="UP001602245"/>
    </source>
</evidence>
<dbReference type="PANTHER" id="PTHR43355:SF2">
    <property type="entry name" value="FLAVIN REDUCTASE (NADPH)"/>
    <property type="match status" value="1"/>
</dbReference>
<dbReference type="Pfam" id="PF13460">
    <property type="entry name" value="NAD_binding_10"/>
    <property type="match status" value="1"/>
</dbReference>
<dbReference type="PANTHER" id="PTHR43355">
    <property type="entry name" value="FLAVIN REDUCTASE (NADPH)"/>
    <property type="match status" value="1"/>
</dbReference>
<reference evidence="2 3" key="1">
    <citation type="submission" date="2024-10" db="EMBL/GenBank/DDBJ databases">
        <title>The Natural Products Discovery Center: Release of the First 8490 Sequenced Strains for Exploring Actinobacteria Biosynthetic Diversity.</title>
        <authorList>
            <person name="Kalkreuter E."/>
            <person name="Kautsar S.A."/>
            <person name="Yang D."/>
            <person name="Bader C.D."/>
            <person name="Teijaro C.N."/>
            <person name="Fluegel L."/>
            <person name="Davis C.M."/>
            <person name="Simpson J.R."/>
            <person name="Lauterbach L."/>
            <person name="Steele A.D."/>
            <person name="Gui C."/>
            <person name="Meng S."/>
            <person name="Li G."/>
            <person name="Viehrig K."/>
            <person name="Ye F."/>
            <person name="Su P."/>
            <person name="Kiefer A.F."/>
            <person name="Nichols A."/>
            <person name="Cepeda A.J."/>
            <person name="Yan W."/>
            <person name="Fan B."/>
            <person name="Jiang Y."/>
            <person name="Adhikari A."/>
            <person name="Zheng C.-J."/>
            <person name="Schuster L."/>
            <person name="Cowan T.M."/>
            <person name="Smanski M.J."/>
            <person name="Chevrette M.G."/>
            <person name="De Carvalho L.P.S."/>
            <person name="Shen B."/>
        </authorList>
    </citation>
    <scope>NUCLEOTIDE SEQUENCE [LARGE SCALE GENOMIC DNA]</scope>
    <source>
        <strain evidence="2 3">NPDC000087</strain>
    </source>
</reference>
<dbReference type="EMBL" id="JBIAZU010000002">
    <property type="protein sequence ID" value="MFF5290430.1"/>
    <property type="molecule type" value="Genomic_DNA"/>
</dbReference>
<comment type="caution">
    <text evidence="2">The sequence shown here is derived from an EMBL/GenBank/DDBJ whole genome shotgun (WGS) entry which is preliminary data.</text>
</comment>
<evidence type="ECO:0000313" key="2">
    <source>
        <dbReference type="EMBL" id="MFF5290430.1"/>
    </source>
</evidence>
<protein>
    <submittedName>
        <fullName evidence="2">NAD(P)-dependent oxidoreductase</fullName>
    </submittedName>
</protein>
<keyword evidence="3" id="KW-1185">Reference proteome</keyword>
<gene>
    <name evidence="2" type="ORF">ACFY35_13385</name>
</gene>
<accession>A0ABW6WDL0</accession>
<sequence length="221" mass="23565">MRLTIVAATGGIGRQLLRQAVEAGHDVTAMARSPEKITDPVRTVFADLSRPDLRELTEAIKGSDAILSGLGARTKFDSGVAGRGTAALVEAAKAADTARLVVVSAAPLGTFPSPDRPHPPRHDPGDGFFMRHLGAPFAKTMFRAHYDDLARMEDVVLASGLDWTISRPPKLTDGPLTGQYRTALDRNIRGGFSVSRADVAHHMLACLTRPETIGHTVGIAK</sequence>
<proteinExistence type="predicted"/>
<dbReference type="Proteomes" id="UP001602245">
    <property type="component" value="Unassembled WGS sequence"/>
</dbReference>
<organism evidence="2 3">
    <name type="scientific">Paractinoplanes globisporus</name>
    <dbReference type="NCBI Taxonomy" id="113565"/>
    <lineage>
        <taxon>Bacteria</taxon>
        <taxon>Bacillati</taxon>
        <taxon>Actinomycetota</taxon>
        <taxon>Actinomycetes</taxon>
        <taxon>Micromonosporales</taxon>
        <taxon>Micromonosporaceae</taxon>
        <taxon>Paractinoplanes</taxon>
    </lineage>
</organism>
<evidence type="ECO:0000259" key="1">
    <source>
        <dbReference type="Pfam" id="PF13460"/>
    </source>
</evidence>
<dbReference type="RefSeq" id="WP_020510577.1">
    <property type="nucleotide sequence ID" value="NZ_JBIAZU010000002.1"/>
</dbReference>
<dbReference type="InterPro" id="IPR051606">
    <property type="entry name" value="Polyketide_Oxido-like"/>
</dbReference>
<name>A0ABW6WDL0_9ACTN</name>
<feature type="domain" description="NAD(P)-binding" evidence="1">
    <location>
        <begin position="8"/>
        <end position="210"/>
    </location>
</feature>